<dbReference type="SUPFAM" id="SSF49842">
    <property type="entry name" value="TNF-like"/>
    <property type="match status" value="2"/>
</dbReference>
<feature type="chain" id="PRO_5042184785" description="C1q domain-containing protein" evidence="6">
    <location>
        <begin position="19"/>
        <end position="519"/>
    </location>
</feature>
<gene>
    <name evidence="8" type="ORF">P4O66_007198</name>
</gene>
<feature type="domain" description="C1q" evidence="7">
    <location>
        <begin position="378"/>
        <end position="519"/>
    </location>
</feature>
<dbReference type="AlphaFoldDB" id="A0AAD8ZI73"/>
<sequence>MKSSVALLLLLSCSPCKMEVQSDGHESRENQSSLQVQQEDGEKRKSKRDTEEQITDKGASDGTTSILQSCQSSVVTFLLTQMSSMEERLRTSEKQLEELQKKSNGAVAFSAALLGSGVNENTGPFNTKVTLKYRHVITNIGNAYNPDTGIFTAPVKGVYKFEIFAYAEGSDSYPVTVSIIKNAQEVFMIHGHQRAHAVNASNGASLLMEAGDVVYVQLWENRIIMDNAHCHSTFSGHLLFRIEKRITPGGREEKKIKMKAFVVLLVLICCPPCMTEEDDLEVITALLIQMKSELQNTKAQVTTMEAKLRDSEKHVEEMKKENKALSMELKDLKVRSSTTEANVEETKKVDKVLAKELGDLKVRTSTTEANIEQLKIQKQGMKVSFSAALMGSGNINYIGPSSTKMTLAFRHVFTNTGNAYNPSTGIFRAPVRGVYLFLLYVYAPANVHQPLTAALMKNGQQVLVAHGHLSVTFTVNASNGVSLLLEVGDTVYVQLWVNRIIFDNVNCHTTFSGHLLFTV</sequence>
<dbReference type="Gene3D" id="2.60.120.40">
    <property type="match status" value="2"/>
</dbReference>
<accession>A0AAD8ZI73</accession>
<dbReference type="InterPro" id="IPR050822">
    <property type="entry name" value="Cerebellin_Synaptic_Org"/>
</dbReference>
<dbReference type="GO" id="GO:0005576">
    <property type="term" value="C:extracellular region"/>
    <property type="evidence" value="ECO:0007669"/>
    <property type="project" value="UniProtKB-SubCell"/>
</dbReference>
<dbReference type="PANTHER" id="PTHR22923">
    <property type="entry name" value="CEREBELLIN-RELATED"/>
    <property type="match status" value="1"/>
</dbReference>
<dbReference type="EMBL" id="JAROKS010000012">
    <property type="protein sequence ID" value="KAK1798924.1"/>
    <property type="molecule type" value="Genomic_DNA"/>
</dbReference>
<comment type="subcellular location">
    <subcellularLocation>
        <location evidence="1">Secreted</location>
    </subcellularLocation>
</comment>
<feature type="region of interest" description="Disordered" evidence="5">
    <location>
        <begin position="20"/>
        <end position="64"/>
    </location>
</feature>
<name>A0AAD8ZI73_9TELE</name>
<dbReference type="Pfam" id="PF00386">
    <property type="entry name" value="C1q"/>
    <property type="match status" value="2"/>
</dbReference>
<evidence type="ECO:0000256" key="5">
    <source>
        <dbReference type="SAM" id="MobiDB-lite"/>
    </source>
</evidence>
<feature type="domain" description="C1q" evidence="7">
    <location>
        <begin position="102"/>
        <end position="245"/>
    </location>
</feature>
<feature type="compositionally biased region" description="Basic and acidic residues" evidence="5">
    <location>
        <begin position="40"/>
        <end position="59"/>
    </location>
</feature>
<evidence type="ECO:0000256" key="4">
    <source>
        <dbReference type="SAM" id="Coils"/>
    </source>
</evidence>
<protein>
    <recommendedName>
        <fullName evidence="7">C1q domain-containing protein</fullName>
    </recommendedName>
</protein>
<evidence type="ECO:0000313" key="8">
    <source>
        <dbReference type="EMBL" id="KAK1798924.1"/>
    </source>
</evidence>
<keyword evidence="2" id="KW-0964">Secreted</keyword>
<dbReference type="SMART" id="SM00110">
    <property type="entry name" value="C1Q"/>
    <property type="match status" value="2"/>
</dbReference>
<evidence type="ECO:0000256" key="1">
    <source>
        <dbReference type="ARBA" id="ARBA00004613"/>
    </source>
</evidence>
<evidence type="ECO:0000256" key="6">
    <source>
        <dbReference type="SAM" id="SignalP"/>
    </source>
</evidence>
<reference evidence="8" key="1">
    <citation type="submission" date="2023-03" db="EMBL/GenBank/DDBJ databases">
        <title>Electrophorus voltai genome.</title>
        <authorList>
            <person name="Bian C."/>
        </authorList>
    </citation>
    <scope>NUCLEOTIDE SEQUENCE</scope>
    <source>
        <strain evidence="8">CB-2022</strain>
        <tissue evidence="8">Muscle</tissue>
    </source>
</reference>
<keyword evidence="4" id="KW-0175">Coiled coil</keyword>
<dbReference type="Proteomes" id="UP001239994">
    <property type="component" value="Unassembled WGS sequence"/>
</dbReference>
<evidence type="ECO:0000256" key="3">
    <source>
        <dbReference type="ARBA" id="ARBA00022729"/>
    </source>
</evidence>
<feature type="signal peptide" evidence="6">
    <location>
        <begin position="1"/>
        <end position="18"/>
    </location>
</feature>
<dbReference type="PROSITE" id="PS50871">
    <property type="entry name" value="C1Q"/>
    <property type="match status" value="2"/>
</dbReference>
<keyword evidence="9" id="KW-1185">Reference proteome</keyword>
<evidence type="ECO:0000313" key="9">
    <source>
        <dbReference type="Proteomes" id="UP001239994"/>
    </source>
</evidence>
<dbReference type="InterPro" id="IPR001073">
    <property type="entry name" value="C1q_dom"/>
</dbReference>
<dbReference type="PANTHER" id="PTHR22923:SF102">
    <property type="entry name" value="CEREBELLIN 13-RELATED"/>
    <property type="match status" value="1"/>
</dbReference>
<evidence type="ECO:0000259" key="7">
    <source>
        <dbReference type="PROSITE" id="PS50871"/>
    </source>
</evidence>
<proteinExistence type="predicted"/>
<dbReference type="PRINTS" id="PR00007">
    <property type="entry name" value="COMPLEMNTC1Q"/>
</dbReference>
<comment type="caution">
    <text evidence="8">The sequence shown here is derived from an EMBL/GenBank/DDBJ whole genome shotgun (WGS) entry which is preliminary data.</text>
</comment>
<feature type="coiled-coil region" evidence="4">
    <location>
        <begin position="287"/>
        <end position="335"/>
    </location>
</feature>
<evidence type="ECO:0000256" key="2">
    <source>
        <dbReference type="ARBA" id="ARBA00022525"/>
    </source>
</evidence>
<keyword evidence="3 6" id="KW-0732">Signal</keyword>
<dbReference type="InterPro" id="IPR008983">
    <property type="entry name" value="Tumour_necrosis_fac-like_dom"/>
</dbReference>
<organism evidence="8 9">
    <name type="scientific">Electrophorus voltai</name>
    <dbReference type="NCBI Taxonomy" id="2609070"/>
    <lineage>
        <taxon>Eukaryota</taxon>
        <taxon>Metazoa</taxon>
        <taxon>Chordata</taxon>
        <taxon>Craniata</taxon>
        <taxon>Vertebrata</taxon>
        <taxon>Euteleostomi</taxon>
        <taxon>Actinopterygii</taxon>
        <taxon>Neopterygii</taxon>
        <taxon>Teleostei</taxon>
        <taxon>Ostariophysi</taxon>
        <taxon>Gymnotiformes</taxon>
        <taxon>Gymnotoidei</taxon>
        <taxon>Gymnotidae</taxon>
        <taxon>Electrophorus</taxon>
    </lineage>
</organism>
<feature type="compositionally biased region" description="Basic and acidic residues" evidence="5">
    <location>
        <begin position="20"/>
        <end position="29"/>
    </location>
</feature>